<dbReference type="AlphaFoldDB" id="A0A0E9XKM8"/>
<sequence length="76" mass="8614">MHSQHTGQNVFSAQDEPNILDNKTYKTCSSAWADPNPFLLLHNWVTEGLYLKQPPNYGSSKYVLSTYTAYCLVCIV</sequence>
<protein>
    <submittedName>
        <fullName evidence="1">Uncharacterized protein</fullName>
    </submittedName>
</protein>
<reference evidence="1" key="2">
    <citation type="journal article" date="2015" name="Fish Shellfish Immunol.">
        <title>Early steps in the European eel (Anguilla anguilla)-Vibrio vulnificus interaction in the gills: Role of the RtxA13 toxin.</title>
        <authorList>
            <person name="Callol A."/>
            <person name="Pajuelo D."/>
            <person name="Ebbesson L."/>
            <person name="Teles M."/>
            <person name="MacKenzie S."/>
            <person name="Amaro C."/>
        </authorList>
    </citation>
    <scope>NUCLEOTIDE SEQUENCE</scope>
</reference>
<evidence type="ECO:0000313" key="1">
    <source>
        <dbReference type="EMBL" id="JAI02997.1"/>
    </source>
</evidence>
<name>A0A0E9XKM8_ANGAN</name>
<accession>A0A0E9XKM8</accession>
<dbReference type="EMBL" id="GBXM01005581">
    <property type="protein sequence ID" value="JAI02997.1"/>
    <property type="molecule type" value="Transcribed_RNA"/>
</dbReference>
<reference evidence="1" key="1">
    <citation type="submission" date="2014-11" db="EMBL/GenBank/DDBJ databases">
        <authorList>
            <person name="Amaro Gonzalez C."/>
        </authorList>
    </citation>
    <scope>NUCLEOTIDE SEQUENCE</scope>
</reference>
<organism evidence="1">
    <name type="scientific">Anguilla anguilla</name>
    <name type="common">European freshwater eel</name>
    <name type="synonym">Muraena anguilla</name>
    <dbReference type="NCBI Taxonomy" id="7936"/>
    <lineage>
        <taxon>Eukaryota</taxon>
        <taxon>Metazoa</taxon>
        <taxon>Chordata</taxon>
        <taxon>Craniata</taxon>
        <taxon>Vertebrata</taxon>
        <taxon>Euteleostomi</taxon>
        <taxon>Actinopterygii</taxon>
        <taxon>Neopterygii</taxon>
        <taxon>Teleostei</taxon>
        <taxon>Anguilliformes</taxon>
        <taxon>Anguillidae</taxon>
        <taxon>Anguilla</taxon>
    </lineage>
</organism>
<proteinExistence type="predicted"/>